<evidence type="ECO:0000256" key="3">
    <source>
        <dbReference type="ARBA" id="ARBA00022692"/>
    </source>
</evidence>
<keyword evidence="3 6" id="KW-0812">Transmembrane</keyword>
<gene>
    <name evidence="7" type="primary">pulG</name>
    <name evidence="7" type="ORF">Pla111_34060</name>
</gene>
<dbReference type="Pfam" id="PF07963">
    <property type="entry name" value="N_methyl"/>
    <property type="match status" value="1"/>
</dbReference>
<dbReference type="InterPro" id="IPR000983">
    <property type="entry name" value="Bac_GSPG_pilin"/>
</dbReference>
<organism evidence="7 8">
    <name type="scientific">Botrimarina hoheduenensis</name>
    <dbReference type="NCBI Taxonomy" id="2528000"/>
    <lineage>
        <taxon>Bacteria</taxon>
        <taxon>Pseudomonadati</taxon>
        <taxon>Planctomycetota</taxon>
        <taxon>Planctomycetia</taxon>
        <taxon>Pirellulales</taxon>
        <taxon>Lacipirellulaceae</taxon>
        <taxon>Botrimarina</taxon>
    </lineage>
</organism>
<keyword evidence="8" id="KW-1185">Reference proteome</keyword>
<keyword evidence="2" id="KW-0488">Methylation</keyword>
<dbReference type="SUPFAM" id="SSF54523">
    <property type="entry name" value="Pili subunits"/>
    <property type="match status" value="1"/>
</dbReference>
<dbReference type="Proteomes" id="UP000318995">
    <property type="component" value="Unassembled WGS sequence"/>
</dbReference>
<evidence type="ECO:0000313" key="8">
    <source>
        <dbReference type="Proteomes" id="UP000318995"/>
    </source>
</evidence>
<dbReference type="PROSITE" id="PS00409">
    <property type="entry name" value="PROKAR_NTER_METHYL"/>
    <property type="match status" value="1"/>
</dbReference>
<evidence type="ECO:0000256" key="2">
    <source>
        <dbReference type="ARBA" id="ARBA00022481"/>
    </source>
</evidence>
<keyword evidence="4 6" id="KW-1133">Transmembrane helix</keyword>
<evidence type="ECO:0000256" key="6">
    <source>
        <dbReference type="SAM" id="Phobius"/>
    </source>
</evidence>
<protein>
    <submittedName>
        <fullName evidence="7">Type II secretion system protein G</fullName>
    </submittedName>
</protein>
<proteinExistence type="predicted"/>
<dbReference type="GO" id="GO:0015627">
    <property type="term" value="C:type II protein secretion system complex"/>
    <property type="evidence" value="ECO:0007669"/>
    <property type="project" value="InterPro"/>
</dbReference>
<dbReference type="GO" id="GO:0016020">
    <property type="term" value="C:membrane"/>
    <property type="evidence" value="ECO:0007669"/>
    <property type="project" value="UniProtKB-SubCell"/>
</dbReference>
<dbReference type="NCBIfam" id="TIGR02532">
    <property type="entry name" value="IV_pilin_GFxxxE"/>
    <property type="match status" value="1"/>
</dbReference>
<dbReference type="EMBL" id="SJPH01000013">
    <property type="protein sequence ID" value="TWT40142.1"/>
    <property type="molecule type" value="Genomic_DNA"/>
</dbReference>
<dbReference type="PRINTS" id="PR00813">
    <property type="entry name" value="BCTERIALGSPG"/>
</dbReference>
<dbReference type="InterPro" id="IPR012902">
    <property type="entry name" value="N_methyl_site"/>
</dbReference>
<evidence type="ECO:0000256" key="1">
    <source>
        <dbReference type="ARBA" id="ARBA00004167"/>
    </source>
</evidence>
<dbReference type="AlphaFoldDB" id="A0A5C5VRE8"/>
<keyword evidence="5 6" id="KW-0472">Membrane</keyword>
<dbReference type="PANTHER" id="PTHR30093">
    <property type="entry name" value="GENERAL SECRETION PATHWAY PROTEIN G"/>
    <property type="match status" value="1"/>
</dbReference>
<comment type="caution">
    <text evidence="7">The sequence shown here is derived from an EMBL/GenBank/DDBJ whole genome shotgun (WGS) entry which is preliminary data.</text>
</comment>
<dbReference type="RefSeq" id="WP_146575593.1">
    <property type="nucleotide sequence ID" value="NZ_SJPH01000013.1"/>
</dbReference>
<sequence>MSRRKGFTLVELVVVIMILGILAGVAAPKLLNTSGQATDNGLRQTLSVVRDAIELYAAQNGGALPDCTSTGADFRAALEPYLRGAFPVAPVGTNKDEDVTPTTGATTTADNATGWMFNTTNGTFICNSTATGVDGNAYSTY</sequence>
<dbReference type="Gene3D" id="3.30.700.10">
    <property type="entry name" value="Glycoprotein, Type 4 Pilin"/>
    <property type="match status" value="1"/>
</dbReference>
<accession>A0A5C5VRE8</accession>
<comment type="subcellular location">
    <subcellularLocation>
        <location evidence="1">Membrane</location>
        <topology evidence="1">Single-pass membrane protein</topology>
    </subcellularLocation>
</comment>
<evidence type="ECO:0000256" key="4">
    <source>
        <dbReference type="ARBA" id="ARBA00022989"/>
    </source>
</evidence>
<name>A0A5C5VRE8_9BACT</name>
<evidence type="ECO:0000313" key="7">
    <source>
        <dbReference type="EMBL" id="TWT40142.1"/>
    </source>
</evidence>
<evidence type="ECO:0000256" key="5">
    <source>
        <dbReference type="ARBA" id="ARBA00023136"/>
    </source>
</evidence>
<dbReference type="InterPro" id="IPR045584">
    <property type="entry name" value="Pilin-like"/>
</dbReference>
<feature type="transmembrane region" description="Helical" evidence="6">
    <location>
        <begin position="7"/>
        <end position="27"/>
    </location>
</feature>
<reference evidence="7 8" key="1">
    <citation type="submission" date="2019-02" db="EMBL/GenBank/DDBJ databases">
        <title>Deep-cultivation of Planctomycetes and their phenomic and genomic characterization uncovers novel biology.</title>
        <authorList>
            <person name="Wiegand S."/>
            <person name="Jogler M."/>
            <person name="Boedeker C."/>
            <person name="Pinto D."/>
            <person name="Vollmers J."/>
            <person name="Rivas-Marin E."/>
            <person name="Kohn T."/>
            <person name="Peeters S.H."/>
            <person name="Heuer A."/>
            <person name="Rast P."/>
            <person name="Oberbeckmann S."/>
            <person name="Bunk B."/>
            <person name="Jeske O."/>
            <person name="Meyerdierks A."/>
            <person name="Storesund J.E."/>
            <person name="Kallscheuer N."/>
            <person name="Luecker S."/>
            <person name="Lage O.M."/>
            <person name="Pohl T."/>
            <person name="Merkel B.J."/>
            <person name="Hornburger P."/>
            <person name="Mueller R.-W."/>
            <person name="Bruemmer F."/>
            <person name="Labrenz M."/>
            <person name="Spormann A.M."/>
            <person name="Op Den Camp H."/>
            <person name="Overmann J."/>
            <person name="Amann R."/>
            <person name="Jetten M.S.M."/>
            <person name="Mascher T."/>
            <person name="Medema M.H."/>
            <person name="Devos D.P."/>
            <person name="Kaster A.-K."/>
            <person name="Ovreas L."/>
            <person name="Rohde M."/>
            <person name="Galperin M.Y."/>
            <person name="Jogler C."/>
        </authorList>
    </citation>
    <scope>NUCLEOTIDE SEQUENCE [LARGE SCALE GENOMIC DNA]</scope>
    <source>
        <strain evidence="7 8">Pla111</strain>
    </source>
</reference>
<dbReference type="PANTHER" id="PTHR30093:SF44">
    <property type="entry name" value="TYPE II SECRETION SYSTEM CORE PROTEIN G"/>
    <property type="match status" value="1"/>
</dbReference>
<dbReference type="GO" id="GO:0015628">
    <property type="term" value="P:protein secretion by the type II secretion system"/>
    <property type="evidence" value="ECO:0007669"/>
    <property type="project" value="InterPro"/>
</dbReference>
<dbReference type="OrthoDB" id="214451at2"/>